<organism evidence="4">
    <name type="scientific">marine metagenome</name>
    <dbReference type="NCBI Taxonomy" id="408172"/>
    <lineage>
        <taxon>unclassified sequences</taxon>
        <taxon>metagenomes</taxon>
        <taxon>ecological metagenomes</taxon>
    </lineage>
</organism>
<name>A0A381VA67_9ZZZZ</name>
<accession>A0A381VA67</accession>
<feature type="domain" description="Amidase" evidence="3">
    <location>
        <begin position="148"/>
        <end position="575"/>
    </location>
</feature>
<dbReference type="InterPro" id="IPR023631">
    <property type="entry name" value="Amidase_dom"/>
</dbReference>
<dbReference type="InterPro" id="IPR000120">
    <property type="entry name" value="Amidase"/>
</dbReference>
<gene>
    <name evidence="4" type="ORF">METZ01_LOCUS90130</name>
</gene>
<evidence type="ECO:0000313" key="4">
    <source>
        <dbReference type="EMBL" id="SVA37276.1"/>
    </source>
</evidence>
<feature type="compositionally biased region" description="Pro residues" evidence="1">
    <location>
        <begin position="517"/>
        <end position="528"/>
    </location>
</feature>
<dbReference type="SUPFAM" id="SSF75304">
    <property type="entry name" value="Amidase signature (AS) enzymes"/>
    <property type="match status" value="1"/>
</dbReference>
<dbReference type="Gene3D" id="3.90.1300.10">
    <property type="entry name" value="Amidase signature (AS) domain"/>
    <property type="match status" value="1"/>
</dbReference>
<keyword evidence="2" id="KW-0472">Membrane</keyword>
<feature type="region of interest" description="Disordered" evidence="1">
    <location>
        <begin position="506"/>
        <end position="531"/>
    </location>
</feature>
<keyword evidence="2" id="KW-0812">Transmembrane</keyword>
<sequence length="596" mass="65105">MEFGASSRRRFLGYFSGIGLSSTLFPGLLWSRMLDSQAPEVTLAMIRDAGALSGLDLTEDQAEALVEGVNRNLQGYTELREYKLENGVAPPIHFSTIVPGMQTDMVERPFRISSFPDLERPRNLEDLAFWPLAKLAQLVRSRKVSSLELTEMYLDRLKRYNPKFNNTVTFLDDLALSEAKRADEEIDRGFYRGPLHGLPWGAKDILAVKNYPTTWGSSAFKDQQMDYEATVVTLLRDAGAVLIAKLTTGELASGDRWFGGRTRNPWNSEYGSSGSSAGAASATVAGCVAFAIGTETSGSILSPSVACGASGLRPTYGRVSRFGAMTLRWTGDRLGPICRTVEDCALVFKAIAKPDEKDQSVLNIPFNWDKDLDATQFKVAYFQDAFADDAGKKSDWIANDKKSLKILEAAGVTLHPIDVPLKDFSTEPLRPLSAESAAAFESFLLENRDDELTRPGRASSWRVNQTVPAVAYLQAQRVRGIMMQELSDALGDFDVYVTPYGDSRARLAVNPQSSGPSPEPDSTSPPPRRSATSHFFQLANHACYPAVAVCNGFGDDGLPTGIVFVGKPFSETKILSIAKVVQDAGGFHHRVPDLNG</sequence>
<evidence type="ECO:0000256" key="2">
    <source>
        <dbReference type="SAM" id="Phobius"/>
    </source>
</evidence>
<proteinExistence type="predicted"/>
<feature type="transmembrane region" description="Helical" evidence="2">
    <location>
        <begin position="12"/>
        <end position="30"/>
    </location>
</feature>
<evidence type="ECO:0000256" key="1">
    <source>
        <dbReference type="SAM" id="MobiDB-lite"/>
    </source>
</evidence>
<dbReference type="EMBL" id="UINC01008275">
    <property type="protein sequence ID" value="SVA37276.1"/>
    <property type="molecule type" value="Genomic_DNA"/>
</dbReference>
<protein>
    <recommendedName>
        <fullName evidence="3">Amidase domain-containing protein</fullName>
    </recommendedName>
</protein>
<dbReference type="Pfam" id="PF01425">
    <property type="entry name" value="Amidase"/>
    <property type="match status" value="1"/>
</dbReference>
<evidence type="ECO:0000259" key="3">
    <source>
        <dbReference type="Pfam" id="PF01425"/>
    </source>
</evidence>
<dbReference type="GO" id="GO:0050567">
    <property type="term" value="F:glutaminyl-tRNA synthase (glutamine-hydrolyzing) activity"/>
    <property type="evidence" value="ECO:0007669"/>
    <property type="project" value="TreeGrafter"/>
</dbReference>
<dbReference type="PANTHER" id="PTHR11895:SF73">
    <property type="entry name" value="AMIDASE FAMILY PROTEIN"/>
    <property type="match status" value="1"/>
</dbReference>
<dbReference type="PANTHER" id="PTHR11895">
    <property type="entry name" value="TRANSAMIDASE"/>
    <property type="match status" value="1"/>
</dbReference>
<keyword evidence="2" id="KW-1133">Transmembrane helix</keyword>
<dbReference type="InterPro" id="IPR036928">
    <property type="entry name" value="AS_sf"/>
</dbReference>
<dbReference type="AlphaFoldDB" id="A0A381VA67"/>
<reference evidence="4" key="1">
    <citation type="submission" date="2018-05" db="EMBL/GenBank/DDBJ databases">
        <authorList>
            <person name="Lanie J.A."/>
            <person name="Ng W.-L."/>
            <person name="Kazmierczak K.M."/>
            <person name="Andrzejewski T.M."/>
            <person name="Davidsen T.M."/>
            <person name="Wayne K.J."/>
            <person name="Tettelin H."/>
            <person name="Glass J.I."/>
            <person name="Rusch D."/>
            <person name="Podicherti R."/>
            <person name="Tsui H.-C.T."/>
            <person name="Winkler M.E."/>
        </authorList>
    </citation>
    <scope>NUCLEOTIDE SEQUENCE</scope>
</reference>